<reference evidence="2 3" key="1">
    <citation type="journal article" date="2017" name="Chemistry">
        <title>Isolation, Biosynthesis and Chemical Modifications of Rubterolones A-F: Rare Tropolone Alkaloids from Actinomadura sp. 5-2.</title>
        <authorList>
            <person name="Guo H."/>
            <person name="Benndorf R."/>
            <person name="Leichnitz D."/>
            <person name="Klassen J.L."/>
            <person name="Vollmers J."/>
            <person name="Gorls H."/>
            <person name="Steinacker M."/>
            <person name="Weigel C."/>
            <person name="Dahse H.M."/>
            <person name="Kaster A.K."/>
            <person name="de Beer Z.W."/>
            <person name="Poulsen M."/>
            <person name="Beemelmanns C."/>
        </authorList>
    </citation>
    <scope>NUCLEOTIDE SEQUENCE [LARGE SCALE GENOMIC DNA]</scope>
    <source>
        <strain evidence="2 3">5-2</strain>
    </source>
</reference>
<name>A0A2P4UNR0_9ACTN</name>
<dbReference type="EMBL" id="MTBP01000001">
    <property type="protein sequence ID" value="POM26683.1"/>
    <property type="molecule type" value="Genomic_DNA"/>
</dbReference>
<comment type="caution">
    <text evidence="2">The sequence shown here is derived from an EMBL/GenBank/DDBJ whole genome shotgun (WGS) entry which is preliminary data.</text>
</comment>
<dbReference type="CDD" id="cd00093">
    <property type="entry name" value="HTH_XRE"/>
    <property type="match status" value="1"/>
</dbReference>
<dbReference type="Proteomes" id="UP000242367">
    <property type="component" value="Unassembled WGS sequence"/>
</dbReference>
<proteinExistence type="predicted"/>
<organism evidence="2 3">
    <name type="scientific">Actinomadura rubteroloni</name>
    <dbReference type="NCBI Taxonomy" id="1926885"/>
    <lineage>
        <taxon>Bacteria</taxon>
        <taxon>Bacillati</taxon>
        <taxon>Actinomycetota</taxon>
        <taxon>Actinomycetes</taxon>
        <taxon>Streptosporangiales</taxon>
        <taxon>Thermomonosporaceae</taxon>
        <taxon>Actinomadura</taxon>
    </lineage>
</organism>
<protein>
    <submittedName>
        <fullName evidence="2">Uncharacterized protein</fullName>
    </submittedName>
</protein>
<dbReference type="AlphaFoldDB" id="A0A2P4UNR0"/>
<accession>A0A2P4UNR0</accession>
<keyword evidence="3" id="KW-1185">Reference proteome</keyword>
<sequence>MPPPGHNLPGYRPGIPPEARRLAEMVRELVGVLLRHSPSQKAAAERVGYSEAALSNWQHGGRLPSVKGLRVLFDEAMRGLAGESLPFGWNELATARADALGANSRARACQEAGLSVGAEQGNTGNTVPTARKANRAGVAARPVDQRVPATVAVEPARAPVPLRRGDRRPRPDASPSWAAFGTVRDRLARGQFTDVRVLLEHTAAAGSAEEVSAALTACRGGGLDDVADLLLHHAARRDKTFLLELIGWLTRIGRPDEITRLAGIAAELVPQGGKE</sequence>
<gene>
    <name evidence="2" type="ORF">BTM25_10870</name>
</gene>
<evidence type="ECO:0000313" key="2">
    <source>
        <dbReference type="EMBL" id="POM26683.1"/>
    </source>
</evidence>
<evidence type="ECO:0000313" key="3">
    <source>
        <dbReference type="Proteomes" id="UP000242367"/>
    </source>
</evidence>
<feature type="region of interest" description="Disordered" evidence="1">
    <location>
        <begin position="119"/>
        <end position="141"/>
    </location>
</feature>
<evidence type="ECO:0000256" key="1">
    <source>
        <dbReference type="SAM" id="MobiDB-lite"/>
    </source>
</evidence>
<dbReference type="InterPro" id="IPR001387">
    <property type="entry name" value="Cro/C1-type_HTH"/>
</dbReference>